<evidence type="ECO:0000313" key="4">
    <source>
        <dbReference type="Proteomes" id="UP000234341"/>
    </source>
</evidence>
<gene>
    <name evidence="3" type="primary">trbJ</name>
    <name evidence="3" type="ORF">CYJ10_24100</name>
</gene>
<evidence type="ECO:0000256" key="1">
    <source>
        <dbReference type="SAM" id="Coils"/>
    </source>
</evidence>
<dbReference type="InterPro" id="IPR014147">
    <property type="entry name" value="T4SS_TrbJ"/>
</dbReference>
<dbReference type="OrthoDB" id="9807335at2"/>
<name>A0A2N5C706_9BURK</name>
<reference evidence="3 4" key="1">
    <citation type="submission" date="2017-12" db="EMBL/GenBank/DDBJ databases">
        <title>Genome sequence of the active heterotrophic nitrifier-denitrifier, Cupriavidus pauculus UM1.</title>
        <authorList>
            <person name="Putonti C."/>
            <person name="Castignetti D."/>
        </authorList>
    </citation>
    <scope>NUCLEOTIDE SEQUENCE [LARGE SCALE GENOMIC DNA]</scope>
    <source>
        <strain evidence="3 4">UM1</strain>
    </source>
</reference>
<keyword evidence="2" id="KW-0732">Signal</keyword>
<dbReference type="SUPFAM" id="SSF101082">
    <property type="entry name" value="Typo IV secretion system protein TraC"/>
    <property type="match status" value="1"/>
</dbReference>
<sequence>MGSMVRILIFAGLLGVAKSAVAVTVFDPANLVQNTMTAMRTLEMLQKQARQLQNQVQMLMYQQRNLVNLPFDVSRRLRSTLDATTQILARAQGLSLDVARLDQEFEQLYPERYAQAMSGNGMLQQARERWLNLRHGLQTALQVQAQVTQNLREDESVIADLLAKSQSATGALQAMQATNQLLALQAAQSIQAQQLQLTHSRAAALELAGQAAAVERGREMSRRFLGTGTPYTPHAVRFYGR</sequence>
<feature type="coiled-coil region" evidence="1">
    <location>
        <begin position="35"/>
        <end position="62"/>
    </location>
</feature>
<dbReference type="NCBIfam" id="NF010448">
    <property type="entry name" value="PRK13874.1"/>
    <property type="match status" value="1"/>
</dbReference>
<accession>A0A2N5C706</accession>
<dbReference type="Proteomes" id="UP000234341">
    <property type="component" value="Unassembled WGS sequence"/>
</dbReference>
<comment type="caution">
    <text evidence="3">The sequence shown here is derived from an EMBL/GenBank/DDBJ whole genome shotgun (WGS) entry which is preliminary data.</text>
</comment>
<dbReference type="AlphaFoldDB" id="A0A2N5C706"/>
<feature type="chain" id="PRO_5014872324" evidence="2">
    <location>
        <begin position="23"/>
        <end position="241"/>
    </location>
</feature>
<proteinExistence type="predicted"/>
<feature type="signal peptide" evidence="2">
    <location>
        <begin position="1"/>
        <end position="22"/>
    </location>
</feature>
<protein>
    <submittedName>
        <fullName evidence="3">P-type conjugative transfer protein TrbJ</fullName>
    </submittedName>
</protein>
<evidence type="ECO:0000313" key="3">
    <source>
        <dbReference type="EMBL" id="PLP98001.1"/>
    </source>
</evidence>
<dbReference type="NCBIfam" id="TIGR02780">
    <property type="entry name" value="TrbJ_Ti"/>
    <property type="match status" value="1"/>
</dbReference>
<organism evidence="3 4">
    <name type="scientific">Cupriavidus pauculus</name>
    <dbReference type="NCBI Taxonomy" id="82633"/>
    <lineage>
        <taxon>Bacteria</taxon>
        <taxon>Pseudomonadati</taxon>
        <taxon>Pseudomonadota</taxon>
        <taxon>Betaproteobacteria</taxon>
        <taxon>Burkholderiales</taxon>
        <taxon>Burkholderiaceae</taxon>
        <taxon>Cupriavidus</taxon>
    </lineage>
</organism>
<evidence type="ECO:0000256" key="2">
    <source>
        <dbReference type="SAM" id="SignalP"/>
    </source>
</evidence>
<keyword evidence="1" id="KW-0175">Coiled coil</keyword>
<dbReference type="EMBL" id="PJRP01000014">
    <property type="protein sequence ID" value="PLP98001.1"/>
    <property type="molecule type" value="Genomic_DNA"/>
</dbReference>